<dbReference type="HAMAP" id="MF_00023">
    <property type="entry name" value="SmpB"/>
    <property type="match status" value="1"/>
</dbReference>
<dbReference type="InterPro" id="IPR023620">
    <property type="entry name" value="SmpB"/>
</dbReference>
<dbReference type="PANTHER" id="PTHR30308">
    <property type="entry name" value="TMRNA-BINDING COMPONENT OF TRANS-TRANSLATION TAGGING COMPLEX"/>
    <property type="match status" value="1"/>
</dbReference>
<protein>
    <recommendedName>
        <fullName evidence="3">SsrA-binding protein</fullName>
    </recommendedName>
    <alternativeName>
        <fullName evidence="3">Small protein B</fullName>
    </alternativeName>
</protein>
<dbReference type="GO" id="GO:0003723">
    <property type="term" value="F:RNA binding"/>
    <property type="evidence" value="ECO:0007669"/>
    <property type="project" value="UniProtKB-UniRule"/>
</dbReference>
<dbReference type="STRING" id="930128.SAMN05192532_106110"/>
<dbReference type="Proteomes" id="UP000199516">
    <property type="component" value="Unassembled WGS sequence"/>
</dbReference>
<reference evidence="5 6" key="1">
    <citation type="submission" date="2016-10" db="EMBL/GenBank/DDBJ databases">
        <authorList>
            <person name="de Groot N.N."/>
        </authorList>
    </citation>
    <scope>NUCLEOTIDE SEQUENCE [LARGE SCALE GENOMIC DNA]</scope>
    <source>
        <strain evidence="5 6">DSM 23995</strain>
    </source>
</reference>
<evidence type="ECO:0000256" key="3">
    <source>
        <dbReference type="HAMAP-Rule" id="MF_00023"/>
    </source>
</evidence>
<dbReference type="SUPFAM" id="SSF74982">
    <property type="entry name" value="Small protein B (SmpB)"/>
    <property type="match status" value="1"/>
</dbReference>
<feature type="region of interest" description="Disordered" evidence="4">
    <location>
        <begin position="140"/>
        <end position="166"/>
    </location>
</feature>
<keyword evidence="1 3" id="KW-0963">Cytoplasm</keyword>
<dbReference type="CDD" id="cd09294">
    <property type="entry name" value="SmpB"/>
    <property type="match status" value="1"/>
</dbReference>
<dbReference type="Pfam" id="PF01668">
    <property type="entry name" value="SmpB"/>
    <property type="match status" value="1"/>
</dbReference>
<dbReference type="NCBIfam" id="TIGR00086">
    <property type="entry name" value="smpB"/>
    <property type="match status" value="1"/>
</dbReference>
<dbReference type="InterPro" id="IPR000037">
    <property type="entry name" value="SsrA-bd_prot"/>
</dbReference>
<keyword evidence="6" id="KW-1185">Reference proteome</keyword>
<name>A0A1I2ENH9_9BACI</name>
<dbReference type="AlphaFoldDB" id="A0A1I2ENH9"/>
<organism evidence="5 6">
    <name type="scientific">Alteribacillus iranensis</name>
    <dbReference type="NCBI Taxonomy" id="930128"/>
    <lineage>
        <taxon>Bacteria</taxon>
        <taxon>Bacillati</taxon>
        <taxon>Bacillota</taxon>
        <taxon>Bacilli</taxon>
        <taxon>Bacillales</taxon>
        <taxon>Bacillaceae</taxon>
        <taxon>Alteribacillus</taxon>
    </lineage>
</organism>
<dbReference type="Gene3D" id="2.40.280.10">
    <property type="match status" value="1"/>
</dbReference>
<dbReference type="NCBIfam" id="NF003843">
    <property type="entry name" value="PRK05422.1"/>
    <property type="match status" value="1"/>
</dbReference>
<dbReference type="GO" id="GO:0070930">
    <property type="term" value="P:trans-translation-dependent protein tagging"/>
    <property type="evidence" value="ECO:0007669"/>
    <property type="project" value="TreeGrafter"/>
</dbReference>
<comment type="similarity">
    <text evidence="3">Belongs to the SmpB family.</text>
</comment>
<evidence type="ECO:0000313" key="5">
    <source>
        <dbReference type="EMBL" id="SFE94008.1"/>
    </source>
</evidence>
<comment type="subcellular location">
    <subcellularLocation>
        <location evidence="3">Cytoplasm</location>
    </subcellularLocation>
    <text evidence="3">The tmRNA-SmpB complex associates with stalled 70S ribosomes.</text>
</comment>
<feature type="compositionally biased region" description="Basic and acidic residues" evidence="4">
    <location>
        <begin position="142"/>
        <end position="166"/>
    </location>
</feature>
<dbReference type="OrthoDB" id="9805462at2"/>
<sequence>MTRRKGRELVAVKNEGRVIAQNKKARHDYFVEETFEAGMVLKGTEIKAIRAGRMNLKDSFARVENGEIFLHNAHIGHYEQGNRYNHDPLRTRKLLLHRREINKLIGQSQQTGYSIVPLKVYIKNGVAKVLLGLARGKKKHDKREALKQKDAKREMDRAIRRQMKGE</sequence>
<dbReference type="PANTHER" id="PTHR30308:SF2">
    <property type="entry name" value="SSRA-BINDING PROTEIN"/>
    <property type="match status" value="1"/>
</dbReference>
<dbReference type="EMBL" id="FONT01000006">
    <property type="protein sequence ID" value="SFE94008.1"/>
    <property type="molecule type" value="Genomic_DNA"/>
</dbReference>
<keyword evidence="2 3" id="KW-0694">RNA-binding</keyword>
<comment type="function">
    <text evidence="3">Required for rescue of stalled ribosomes mediated by trans-translation. Binds to transfer-messenger RNA (tmRNA), required for stable association of tmRNA with ribosomes. tmRNA and SmpB together mimic tRNA shape, replacing the anticodon stem-loop with SmpB. tmRNA is encoded by the ssrA gene; the 2 termini fold to resemble tRNA(Ala) and it encodes a 'tag peptide', a short internal open reading frame. During trans-translation Ala-aminoacylated tmRNA acts like a tRNA, entering the A-site of stalled ribosomes, displacing the stalled mRNA. The ribosome then switches to translate the ORF on the tmRNA; the nascent peptide is terminated with the 'tag peptide' encoded by the tmRNA and targeted for degradation. The ribosome is freed to recommence translation, which seems to be the essential function of trans-translation.</text>
</comment>
<dbReference type="PROSITE" id="PS01317">
    <property type="entry name" value="SSRP"/>
    <property type="match status" value="1"/>
</dbReference>
<evidence type="ECO:0000256" key="4">
    <source>
        <dbReference type="SAM" id="MobiDB-lite"/>
    </source>
</evidence>
<evidence type="ECO:0000313" key="6">
    <source>
        <dbReference type="Proteomes" id="UP000199516"/>
    </source>
</evidence>
<proteinExistence type="inferred from homology"/>
<evidence type="ECO:0000256" key="2">
    <source>
        <dbReference type="ARBA" id="ARBA00022884"/>
    </source>
</evidence>
<dbReference type="GO" id="GO:0005829">
    <property type="term" value="C:cytosol"/>
    <property type="evidence" value="ECO:0007669"/>
    <property type="project" value="TreeGrafter"/>
</dbReference>
<dbReference type="GO" id="GO:0070929">
    <property type="term" value="P:trans-translation"/>
    <property type="evidence" value="ECO:0007669"/>
    <property type="project" value="UniProtKB-UniRule"/>
</dbReference>
<gene>
    <name evidence="3" type="primary">smpB</name>
    <name evidence="5" type="ORF">SAMN05192532_106110</name>
</gene>
<dbReference type="InterPro" id="IPR020081">
    <property type="entry name" value="SsrA-bd_prot_CS"/>
</dbReference>
<accession>A0A1I2ENH9</accession>
<evidence type="ECO:0000256" key="1">
    <source>
        <dbReference type="ARBA" id="ARBA00022490"/>
    </source>
</evidence>
<dbReference type="RefSeq" id="WP_091662799.1">
    <property type="nucleotide sequence ID" value="NZ_FONT01000006.1"/>
</dbReference>